<dbReference type="Pfam" id="PF12241">
    <property type="entry name" value="Enoyl_reductase"/>
    <property type="match status" value="1"/>
</dbReference>
<dbReference type="InterPro" id="IPR010758">
    <property type="entry name" value="Trans-2-enoyl-CoA_reductase"/>
</dbReference>
<dbReference type="GO" id="GO:0006633">
    <property type="term" value="P:fatty acid biosynthetic process"/>
    <property type="evidence" value="ECO:0007669"/>
    <property type="project" value="UniProtKB-UniRule"/>
</dbReference>
<evidence type="ECO:0000256" key="6">
    <source>
        <dbReference type="ARBA" id="ARBA00023098"/>
    </source>
</evidence>
<dbReference type="RefSeq" id="WP_142503897.1">
    <property type="nucleotide sequence ID" value="NZ_FXTI01000001.1"/>
</dbReference>
<feature type="domain" description="Trans-2-enoyl-CoA reductase-like NAD(P)H binding" evidence="14">
    <location>
        <begin position="2"/>
        <end position="78"/>
    </location>
</feature>
<evidence type="ECO:0000256" key="11">
    <source>
        <dbReference type="HAMAP-Rule" id="MF_01838"/>
    </source>
</evidence>
<dbReference type="InterPro" id="IPR024906">
    <property type="entry name" value="Eno_Rdtase_FAD-bd_dom"/>
</dbReference>
<dbReference type="UniPathway" id="UPA00094"/>
<evidence type="ECO:0000313" key="16">
    <source>
        <dbReference type="Proteomes" id="UP000315636"/>
    </source>
</evidence>
<reference evidence="15 16" key="1">
    <citation type="submission" date="2017-05" db="EMBL/GenBank/DDBJ databases">
        <authorList>
            <person name="Varghese N."/>
            <person name="Submissions S."/>
        </authorList>
    </citation>
    <scope>NUCLEOTIDE SEQUENCE [LARGE SCALE GENOMIC DNA]</scope>
    <source>
        <strain evidence="15 16">DSM 45474</strain>
    </source>
</reference>
<evidence type="ECO:0000256" key="9">
    <source>
        <dbReference type="ARBA" id="ARBA00048572"/>
    </source>
</evidence>
<dbReference type="PANTHER" id="PTHR37480">
    <property type="entry name" value="ENOYL-[ACYL-CARRIER-PROTEIN] REDUCTASE [NADH]"/>
    <property type="match status" value="1"/>
</dbReference>
<dbReference type="InterPro" id="IPR024910">
    <property type="entry name" value="Enoyl-CoA_Rdtase_cat_dom"/>
</dbReference>
<evidence type="ECO:0000256" key="8">
    <source>
        <dbReference type="ARBA" id="ARBA00048302"/>
    </source>
</evidence>
<sequence length="397" mass="44338">MIVKPKFRGFICTTAHPVGCAQHVHEQIQYVKSQPTIDGPRRVLVIGSSTGYGLASRIVSAFGAKSSTIGVCFEKPASGKRTATAGWYNTAAFERAAQEEGLYAKTINGDAFSQDIKQQTMDLIRQDLGQVDLVVYSLASPKRVHPVTGERFSSVIKPIGKPYSSKTIDFHTGDISEITIDPATEEEIQHTIAVMGGEDWKMWMDALKGADLLAPGATTTAYSYIGPEITHAIYREGTIGKAKDHLEMTARDLQKQLQDLGGRAYISVNKALVTQSSSAIPVVPLYMSLLFRVMKEKNLHEGCIEQMYRLFADRLYAGKTSVDDKGRIRMDDWEMKEEIQNAVNQLWKEVNTDNVHELSDLLGYRTDFFRLFGFQFDEINYDEEVDPEMMIPSISGR</sequence>
<dbReference type="Proteomes" id="UP000315636">
    <property type="component" value="Unassembled WGS sequence"/>
</dbReference>
<dbReference type="Gene3D" id="3.40.50.720">
    <property type="entry name" value="NAD(P)-binding Rossmann-like Domain"/>
    <property type="match status" value="1"/>
</dbReference>
<feature type="domain" description="Enoyl reductase FAD binding" evidence="12">
    <location>
        <begin position="322"/>
        <end position="385"/>
    </location>
</feature>
<gene>
    <name evidence="11" type="primary">fabV</name>
    <name evidence="15" type="ORF">SAMN06264849_101193</name>
</gene>
<dbReference type="FunFam" id="3.40.50.720:FF:000221">
    <property type="entry name" value="Enoyl-[acyl-carrier-protein] reductase [NADH]"/>
    <property type="match status" value="1"/>
</dbReference>
<feature type="active site" description="Proton donor" evidence="11">
    <location>
        <position position="234"/>
    </location>
</feature>
<keyword evidence="7 11" id="KW-0275">Fatty acid biosynthesis</keyword>
<feature type="binding site" evidence="11">
    <location>
        <begin position="73"/>
        <end position="74"/>
    </location>
    <ligand>
        <name>NAD(+)</name>
        <dbReference type="ChEBI" id="CHEBI:57540"/>
    </ligand>
</feature>
<feature type="domain" description="Trans-2-enoyl-CoA reductase catalytic" evidence="13">
    <location>
        <begin position="81"/>
        <end position="316"/>
    </location>
</feature>
<feature type="binding site" evidence="11">
    <location>
        <begin position="272"/>
        <end position="274"/>
    </location>
    <ligand>
        <name>NAD(+)</name>
        <dbReference type="ChEBI" id="CHEBI:57540"/>
    </ligand>
</feature>
<keyword evidence="4 11" id="KW-0560">Oxidoreductase</keyword>
<comment type="function">
    <text evidence="11">Involved in the fatty acid synthesis (FAS II). Catalyzes the reduction of a carbon-carbon double bond in an enoyl moiety that is covalently linked to a coenzyme A (CoA).</text>
</comment>
<dbReference type="Pfam" id="PF12242">
    <property type="entry name" value="Eno-Rase_NADH_b"/>
    <property type="match status" value="1"/>
</dbReference>
<dbReference type="NCBIfam" id="NF043048">
    <property type="entry name" value="EnoyACPredFabV"/>
    <property type="match status" value="1"/>
</dbReference>
<keyword evidence="16" id="KW-1185">Reference proteome</keyword>
<dbReference type="AlphaFoldDB" id="A0A521AK20"/>
<dbReference type="InterPro" id="IPR050048">
    <property type="entry name" value="FabV-like_NADH_b"/>
</dbReference>
<evidence type="ECO:0000256" key="7">
    <source>
        <dbReference type="ARBA" id="ARBA00023160"/>
    </source>
</evidence>
<name>A0A521AK20_9BACL</name>
<evidence type="ECO:0000256" key="10">
    <source>
        <dbReference type="ARBA" id="ARBA00060887"/>
    </source>
</evidence>
<evidence type="ECO:0000256" key="3">
    <source>
        <dbReference type="ARBA" id="ARBA00022832"/>
    </source>
</evidence>
<feature type="binding site" evidence="11">
    <location>
        <position position="243"/>
    </location>
    <ligand>
        <name>NAD(+)</name>
        <dbReference type="ChEBI" id="CHEBI:57540"/>
    </ligand>
</feature>
<dbReference type="Pfam" id="PF07055">
    <property type="entry name" value="Eno-Rase_FAD_bd"/>
    <property type="match status" value="1"/>
</dbReference>
<dbReference type="GO" id="GO:0051287">
    <property type="term" value="F:NAD binding"/>
    <property type="evidence" value="ECO:0007669"/>
    <property type="project" value="UniProtKB-UniRule"/>
</dbReference>
<keyword evidence="3 11" id="KW-0276">Fatty acid metabolism</keyword>
<evidence type="ECO:0000256" key="4">
    <source>
        <dbReference type="ARBA" id="ARBA00023002"/>
    </source>
</evidence>
<organism evidence="15 16">
    <name type="scientific">Melghirimyces algeriensis</name>
    <dbReference type="NCBI Taxonomy" id="910412"/>
    <lineage>
        <taxon>Bacteria</taxon>
        <taxon>Bacillati</taxon>
        <taxon>Bacillota</taxon>
        <taxon>Bacilli</taxon>
        <taxon>Bacillales</taxon>
        <taxon>Thermoactinomycetaceae</taxon>
        <taxon>Melghirimyces</taxon>
    </lineage>
</organism>
<evidence type="ECO:0000259" key="13">
    <source>
        <dbReference type="Pfam" id="PF12241"/>
    </source>
</evidence>
<feature type="binding site" evidence="11">
    <location>
        <begin position="47"/>
        <end position="52"/>
    </location>
    <ligand>
        <name>NAD(+)</name>
        <dbReference type="ChEBI" id="CHEBI:57540"/>
    </ligand>
</feature>
<feature type="binding site" evidence="11">
    <location>
        <begin position="138"/>
        <end position="139"/>
    </location>
    <ligand>
        <name>NAD(+)</name>
        <dbReference type="ChEBI" id="CHEBI:57540"/>
    </ligand>
</feature>
<evidence type="ECO:0000259" key="12">
    <source>
        <dbReference type="Pfam" id="PF07055"/>
    </source>
</evidence>
<dbReference type="HAMAP" id="MF_01838">
    <property type="entry name" value="FabV_reductase"/>
    <property type="match status" value="1"/>
</dbReference>
<dbReference type="OrthoDB" id="9802260at2"/>
<evidence type="ECO:0000259" key="14">
    <source>
        <dbReference type="Pfam" id="PF12242"/>
    </source>
</evidence>
<comment type="catalytic activity">
    <reaction evidence="8 11">
        <text>a 2,3-saturated acyl-CoA + NAD(+) = a (2E)-enoyl-CoA + NADH + H(+)</text>
        <dbReference type="Rhea" id="RHEA:18177"/>
        <dbReference type="ChEBI" id="CHEBI:15378"/>
        <dbReference type="ChEBI" id="CHEBI:57540"/>
        <dbReference type="ChEBI" id="CHEBI:57945"/>
        <dbReference type="ChEBI" id="CHEBI:58856"/>
        <dbReference type="ChEBI" id="CHEBI:65111"/>
        <dbReference type="EC" id="1.3.1.44"/>
    </reaction>
</comment>
<feature type="binding site" evidence="11">
    <location>
        <begin position="110"/>
        <end position="111"/>
    </location>
    <ligand>
        <name>NAD(+)</name>
        <dbReference type="ChEBI" id="CHEBI:57540"/>
    </ligand>
</feature>
<dbReference type="PANTHER" id="PTHR37480:SF1">
    <property type="entry name" value="ENOYL-[ACYL-CARRIER-PROTEIN] REDUCTASE [NADH]"/>
    <property type="match status" value="1"/>
</dbReference>
<proteinExistence type="inferred from homology"/>
<keyword evidence="5 11" id="KW-0520">NAD</keyword>
<comment type="similarity">
    <text evidence="10 11">Belongs to the TER reductase family.</text>
</comment>
<keyword evidence="6 11" id="KW-0443">Lipid metabolism</keyword>
<accession>A0A521AK20</accession>
<evidence type="ECO:0000256" key="5">
    <source>
        <dbReference type="ARBA" id="ARBA00023027"/>
    </source>
</evidence>
<evidence type="ECO:0000256" key="2">
    <source>
        <dbReference type="ARBA" id="ARBA00022516"/>
    </source>
</evidence>
<keyword evidence="2 11" id="KW-0444">Lipid biosynthesis</keyword>
<comment type="catalytic activity">
    <reaction evidence="9">
        <text>a 2,3-saturated acyl-[ACP] + NAD(+) = a (2E)-enoyl-[ACP] + NADH + H(+)</text>
        <dbReference type="Rhea" id="RHEA:10240"/>
        <dbReference type="Rhea" id="RHEA-COMP:9925"/>
        <dbReference type="Rhea" id="RHEA-COMP:9926"/>
        <dbReference type="ChEBI" id="CHEBI:15378"/>
        <dbReference type="ChEBI" id="CHEBI:57540"/>
        <dbReference type="ChEBI" id="CHEBI:57945"/>
        <dbReference type="ChEBI" id="CHEBI:78784"/>
        <dbReference type="ChEBI" id="CHEBI:78785"/>
        <dbReference type="EC" id="1.3.1.9"/>
    </reaction>
</comment>
<protein>
    <recommendedName>
        <fullName evidence="11">Trans-2-enoyl-CoA reductase [NADH]</fullName>
        <shortName evidence="11">TER</shortName>
        <ecNumber evidence="11">1.3.1.44</ecNumber>
    </recommendedName>
</protein>
<feature type="binding site" evidence="11">
    <location>
        <position position="224"/>
    </location>
    <ligand>
        <name>substrate</name>
    </ligand>
</feature>
<evidence type="ECO:0000256" key="1">
    <source>
        <dbReference type="ARBA" id="ARBA00011245"/>
    </source>
</evidence>
<dbReference type="EC" id="1.3.1.44" evidence="11"/>
<comment type="subunit">
    <text evidence="1 11">Monomer.</text>
</comment>
<dbReference type="GO" id="GO:0004318">
    <property type="term" value="F:enoyl-[acyl-carrier-protein] reductase (NADH) activity"/>
    <property type="evidence" value="ECO:0007669"/>
    <property type="project" value="UniProtKB-EC"/>
</dbReference>
<dbReference type="NCBIfam" id="NF010177">
    <property type="entry name" value="PRK13656.1"/>
    <property type="match status" value="1"/>
</dbReference>
<evidence type="ECO:0000313" key="15">
    <source>
        <dbReference type="EMBL" id="SMO35175.1"/>
    </source>
</evidence>
<dbReference type="GO" id="GO:0050343">
    <property type="term" value="F:trans-2-enoyl-CoA reductase (NADH) activity"/>
    <property type="evidence" value="ECO:0007669"/>
    <property type="project" value="UniProtKB-UniRule"/>
</dbReference>
<comment type="pathway">
    <text evidence="11">Lipid metabolism; fatty acid biosynthesis.</text>
</comment>
<dbReference type="EMBL" id="FXTI01000001">
    <property type="protein sequence ID" value="SMO35175.1"/>
    <property type="molecule type" value="Genomic_DNA"/>
</dbReference>
<feature type="site" description="Plays an important role in discriminating NADH against NADPH" evidence="11">
    <location>
        <position position="74"/>
    </location>
</feature>